<dbReference type="NCBIfam" id="TIGR02532">
    <property type="entry name" value="IV_pilin_GFxxxE"/>
    <property type="match status" value="1"/>
</dbReference>
<name>A0A1M5TKJ7_9GAMM</name>
<dbReference type="PROSITE" id="PS00409">
    <property type="entry name" value="PROKAR_NTER_METHYL"/>
    <property type="match status" value="1"/>
</dbReference>
<dbReference type="Proteomes" id="UP000184268">
    <property type="component" value="Unassembled WGS sequence"/>
</dbReference>
<dbReference type="AlphaFoldDB" id="A0A1M5TKJ7"/>
<evidence type="ECO:0000313" key="2">
    <source>
        <dbReference type="Proteomes" id="UP000184268"/>
    </source>
</evidence>
<proteinExistence type="predicted"/>
<dbReference type="EMBL" id="FQXG01000003">
    <property type="protein sequence ID" value="SHH51206.1"/>
    <property type="molecule type" value="Genomic_DNA"/>
</dbReference>
<gene>
    <name evidence="1" type="ORF">SAMN02745129_2180</name>
</gene>
<dbReference type="InterPro" id="IPR012902">
    <property type="entry name" value="N_methyl_site"/>
</dbReference>
<reference evidence="2" key="1">
    <citation type="submission" date="2016-11" db="EMBL/GenBank/DDBJ databases">
        <authorList>
            <person name="Varghese N."/>
            <person name="Submissions S."/>
        </authorList>
    </citation>
    <scope>NUCLEOTIDE SEQUENCE [LARGE SCALE GENOMIC DNA]</scope>
    <source>
        <strain evidence="2">DSM 16917</strain>
    </source>
</reference>
<sequence>MRRIRWQRGFTLLEMMLVFALASIWAVGTLNAKRLEEDQAQARRVGSHLYQYSQSLRKYLSNEGTGIAVGTHTYSGIDWLKAESYMDGGGATVQYLSQYVPNEVRFGGLRWETEIVKAGTSFTTRVLLHTVLMDKDGAPGTGFVVNGRSRGDLAGLAALAASGVDFMGGMDSSHGALTDAAIVYCIPGIAYDPTHMCSGSVNGVSASGAVIMEIASASFDIWLRTDGSNTMNSDIVFQTAAGFNPAIKGLSAINDFESGLLTIGSAADSNLVMMADQVQAMAATSVGISAPDITLTGQTTLAGNVEARGNMVFTTPNATLAVDNVVAGSGQFNLISSNGTTGRVADAYLGSVEASFVDADRIYSPDAEFDDVTINDSMTLANDLDVGRDATVGRDLDVGRDVLVSGDVDAFRVYADEVIDASGGTVWTGGTQYQRKIDWDGISAINRLHAWTLEAGAVNVDRLSSASGSGIEVLENMYVGGGSATSASLADRLNLHDGLIWNMGLTVTDRDLEFPTNVCPNGPGTRDAFAIPVVALPETYSVFPYLQNNSSNVLQIRLYRHNGSDWVRDTTSLPQSVVYVMKCR</sequence>
<dbReference type="RefSeq" id="WP_073325750.1">
    <property type="nucleotide sequence ID" value="NZ_FQXG01000003.1"/>
</dbReference>
<evidence type="ECO:0000313" key="1">
    <source>
        <dbReference type="EMBL" id="SHH51206.1"/>
    </source>
</evidence>
<dbReference type="Pfam" id="PF07963">
    <property type="entry name" value="N_methyl"/>
    <property type="match status" value="1"/>
</dbReference>
<organism evidence="1 2">
    <name type="scientific">Ferrimonas marina</name>
    <dbReference type="NCBI Taxonomy" id="299255"/>
    <lineage>
        <taxon>Bacteria</taxon>
        <taxon>Pseudomonadati</taxon>
        <taxon>Pseudomonadota</taxon>
        <taxon>Gammaproteobacteria</taxon>
        <taxon>Alteromonadales</taxon>
        <taxon>Ferrimonadaceae</taxon>
        <taxon>Ferrimonas</taxon>
    </lineage>
</organism>
<keyword evidence="2" id="KW-1185">Reference proteome</keyword>
<accession>A0A1M5TKJ7</accession>
<protein>
    <submittedName>
        <fullName evidence="1">Prepilin-type N-terminal cleavage/methylation domain-containing protein</fullName>
    </submittedName>
</protein>